<name>A0AAV8US30_9RHOD</name>
<dbReference type="Gene3D" id="2.60.260.40">
    <property type="entry name" value="q5lls5 like domains"/>
    <property type="match status" value="1"/>
</dbReference>
<keyword evidence="3" id="KW-1185">Reference proteome</keyword>
<dbReference type="PANTHER" id="PTHR13156:SF0">
    <property type="entry name" value="NADH DEHYDROGENASE [UBIQUINONE] IRON-SULFUR PROTEIN 6, MITOCHONDRIAL"/>
    <property type="match status" value="1"/>
</dbReference>
<proteinExistence type="predicted"/>
<dbReference type="InterPro" id="IPR019401">
    <property type="entry name" value="Znf_CHCC"/>
</dbReference>
<dbReference type="PANTHER" id="PTHR13156">
    <property type="entry name" value="NADH-UBIQUINONE OXIDOREDUCTASE 13 KD-A SUBUNIT"/>
    <property type="match status" value="1"/>
</dbReference>
<sequence>MASGRLGGGYRILLSAVRSGSVRSGSARDKSFGLARVSMSTLHTPLGSVPEGTSREEVRSKWHSNAMDLVDEIKPVAVEGRVATCDGGGGALGHPIEYIKLDNPYPSVCKYCGNRFVQKHH</sequence>
<evidence type="ECO:0000313" key="3">
    <source>
        <dbReference type="Proteomes" id="UP001157974"/>
    </source>
</evidence>
<dbReference type="Pfam" id="PF10276">
    <property type="entry name" value="zf-CHCC"/>
    <property type="match status" value="1"/>
</dbReference>
<evidence type="ECO:0000259" key="1">
    <source>
        <dbReference type="Pfam" id="PF10276"/>
    </source>
</evidence>
<protein>
    <recommendedName>
        <fullName evidence="1">Zinc finger CHCC-type domain-containing protein</fullName>
    </recommendedName>
</protein>
<feature type="domain" description="Zinc finger CHCC-type" evidence="1">
    <location>
        <begin position="80"/>
        <end position="116"/>
    </location>
</feature>
<dbReference type="EMBL" id="JAMWBK010000006">
    <property type="protein sequence ID" value="KAJ8904378.1"/>
    <property type="molecule type" value="Genomic_DNA"/>
</dbReference>
<dbReference type="AlphaFoldDB" id="A0AAV8US30"/>
<dbReference type="Proteomes" id="UP001157974">
    <property type="component" value="Unassembled WGS sequence"/>
</dbReference>
<dbReference type="GO" id="GO:0005739">
    <property type="term" value="C:mitochondrion"/>
    <property type="evidence" value="ECO:0007669"/>
    <property type="project" value="GOC"/>
</dbReference>
<gene>
    <name evidence="2" type="ORF">NDN08_000897</name>
</gene>
<dbReference type="GO" id="GO:0006120">
    <property type="term" value="P:mitochondrial electron transport, NADH to ubiquinone"/>
    <property type="evidence" value="ECO:0007669"/>
    <property type="project" value="TreeGrafter"/>
</dbReference>
<reference evidence="2 3" key="1">
    <citation type="journal article" date="2023" name="Nat. Commun.">
        <title>Origin of minicircular mitochondrial genomes in red algae.</title>
        <authorList>
            <person name="Lee Y."/>
            <person name="Cho C.H."/>
            <person name="Lee Y.M."/>
            <person name="Park S.I."/>
            <person name="Yang J.H."/>
            <person name="West J.A."/>
            <person name="Bhattacharya D."/>
            <person name="Yoon H.S."/>
        </authorList>
    </citation>
    <scope>NUCLEOTIDE SEQUENCE [LARGE SCALE GENOMIC DNA]</scope>
    <source>
        <strain evidence="2 3">CCMP1338</strain>
        <tissue evidence="2">Whole cell</tissue>
    </source>
</reference>
<accession>A0AAV8US30</accession>
<comment type="caution">
    <text evidence="2">The sequence shown here is derived from an EMBL/GenBank/DDBJ whole genome shotgun (WGS) entry which is preliminary data.</text>
</comment>
<dbReference type="FunFam" id="2.60.260.40:FF:000001">
    <property type="entry name" value="NADH dehydrogenase [ubiquinone] iron-sulfur protein 6, mitochondrial"/>
    <property type="match status" value="1"/>
</dbReference>
<organism evidence="2 3">
    <name type="scientific">Rhodosorus marinus</name>
    <dbReference type="NCBI Taxonomy" id="101924"/>
    <lineage>
        <taxon>Eukaryota</taxon>
        <taxon>Rhodophyta</taxon>
        <taxon>Stylonematophyceae</taxon>
        <taxon>Stylonematales</taxon>
        <taxon>Stylonemataceae</taxon>
        <taxon>Rhodosorus</taxon>
    </lineage>
</organism>
<evidence type="ECO:0000313" key="2">
    <source>
        <dbReference type="EMBL" id="KAJ8904378.1"/>
    </source>
</evidence>